<sequence>MIQVQHYNLKLLNFQKEFKYYQNKQYFKPNFYIILTIRFEQQYQII</sequence>
<evidence type="ECO:0000313" key="1">
    <source>
        <dbReference type="EMBL" id="CAD8214275.1"/>
    </source>
</evidence>
<keyword evidence="2" id="KW-1185">Reference proteome</keyword>
<gene>
    <name evidence="1" type="ORF">PPENT_87.1.T2030003</name>
</gene>
<accession>A0A8S1YJ55</accession>
<dbReference type="AlphaFoldDB" id="A0A8S1YJ55"/>
<proteinExistence type="predicted"/>
<name>A0A8S1YJ55_9CILI</name>
<comment type="caution">
    <text evidence="1">The sequence shown here is derived from an EMBL/GenBank/DDBJ whole genome shotgun (WGS) entry which is preliminary data.</text>
</comment>
<dbReference type="Proteomes" id="UP000689195">
    <property type="component" value="Unassembled WGS sequence"/>
</dbReference>
<protein>
    <submittedName>
        <fullName evidence="1">Uncharacterized protein</fullName>
    </submittedName>
</protein>
<organism evidence="1 2">
    <name type="scientific">Paramecium pentaurelia</name>
    <dbReference type="NCBI Taxonomy" id="43138"/>
    <lineage>
        <taxon>Eukaryota</taxon>
        <taxon>Sar</taxon>
        <taxon>Alveolata</taxon>
        <taxon>Ciliophora</taxon>
        <taxon>Intramacronucleata</taxon>
        <taxon>Oligohymenophorea</taxon>
        <taxon>Peniculida</taxon>
        <taxon>Parameciidae</taxon>
        <taxon>Paramecium</taxon>
    </lineage>
</organism>
<dbReference type="EMBL" id="CAJJDO010000203">
    <property type="protein sequence ID" value="CAD8214275.1"/>
    <property type="molecule type" value="Genomic_DNA"/>
</dbReference>
<reference evidence="1" key="1">
    <citation type="submission" date="2021-01" db="EMBL/GenBank/DDBJ databases">
        <authorList>
            <consortium name="Genoscope - CEA"/>
            <person name="William W."/>
        </authorList>
    </citation>
    <scope>NUCLEOTIDE SEQUENCE</scope>
</reference>
<evidence type="ECO:0000313" key="2">
    <source>
        <dbReference type="Proteomes" id="UP000689195"/>
    </source>
</evidence>